<evidence type="ECO:0000256" key="3">
    <source>
        <dbReference type="ARBA" id="ARBA00022723"/>
    </source>
</evidence>
<dbReference type="InterPro" id="IPR001906">
    <property type="entry name" value="Terpene_synth_N"/>
</dbReference>
<dbReference type="Pfam" id="PF01397">
    <property type="entry name" value="Terpene_synth"/>
    <property type="match status" value="1"/>
</dbReference>
<dbReference type="GO" id="GO:0010333">
    <property type="term" value="F:terpene synthase activity"/>
    <property type="evidence" value="ECO:0007669"/>
    <property type="project" value="InterPro"/>
</dbReference>
<dbReference type="InterPro" id="IPR008930">
    <property type="entry name" value="Terpenoid_cyclase/PrenylTrfase"/>
</dbReference>
<comment type="cofactor">
    <cofactor evidence="1">
        <name>Mn(2+)</name>
        <dbReference type="ChEBI" id="CHEBI:29035"/>
    </cofactor>
</comment>
<sequence length="631" mass="73186">PPTTTWANMSLLLFLSHMMLMTKEVGKEKPEAFKVPTCNLPDEEQHEIRERISSIKIIRDGIQERVLRKGWRATVTANMCWTDKMEAASAVNPATSPDEIKKHSTATFHPTLWGDFFLSYELPTKEKEAQMQERARVLQEQVRDILNGTTDLPEVLDLIVKLQRLGLDKNYKDEINKQLDVVYHSDYDGGDLGVVSLRFYLLRKNGYNVSSDVFLNFQDGDGYFIYTDIRSLLSLYNAAYLRTHGEALLDKAISFTRRCLQCRLEHLESLLAEEVSSALDTPLFRRAGIYEARNYIPIYGKEATHNETVLELAKLNFNLLQLLYCNELNDLTLWWKELRVESNLSFVRDRIVEIYFWMNGACSDPHYSHSRIILTKIITFESTIDDVLDTYATTQEGMAIVDAIYSWDESALHLLPEYFKDFYLRMLDTFHSFELELGHDKSYRVFYLKESFKDLIQTHRKELEWRDQLYVPRTMKEHLEVSSISIGGVLALCASFVGMDDIITKNTMDWVSSCPELIKSFGIFARFSNDIVSTKREQMGKHSASTVQCYMEEHGTTMANACEKIKELTEDSWKYMIEQCLVLTEQPKVVPRTVLNFARTVDYIYKTTDSYTFSYVIKDMITLLYVKPIPL</sequence>
<comment type="cofactor">
    <cofactor evidence="2">
        <name>Mg(2+)</name>
        <dbReference type="ChEBI" id="CHEBI:18420"/>
    </cofactor>
</comment>
<dbReference type="FunFam" id="1.10.600.10:FF:000007">
    <property type="entry name" value="Isoprene synthase, chloroplastic"/>
    <property type="match status" value="1"/>
</dbReference>
<feature type="domain" description="Terpene synthase N-terminal" evidence="7">
    <location>
        <begin position="112"/>
        <end position="279"/>
    </location>
</feature>
<gene>
    <name evidence="9" type="ORF">EJB05_01820</name>
</gene>
<dbReference type="PANTHER" id="PTHR31225:SF93">
    <property type="entry name" value="ALPHA-HUMULENE_(-)-(E)-BETA-CARYOPHYLLENE SYNTHASE"/>
    <property type="match status" value="1"/>
</dbReference>
<dbReference type="InterPro" id="IPR044814">
    <property type="entry name" value="Terpene_cyclase_plant_C1"/>
</dbReference>
<dbReference type="Gene3D" id="1.10.600.10">
    <property type="entry name" value="Farnesyl Diphosphate Synthase"/>
    <property type="match status" value="1"/>
</dbReference>
<dbReference type="InterPro" id="IPR036965">
    <property type="entry name" value="Terpene_synth_N_sf"/>
</dbReference>
<keyword evidence="6" id="KW-0732">Signal</keyword>
<organism evidence="9 10">
    <name type="scientific">Eragrostis curvula</name>
    <name type="common">weeping love grass</name>
    <dbReference type="NCBI Taxonomy" id="38414"/>
    <lineage>
        <taxon>Eukaryota</taxon>
        <taxon>Viridiplantae</taxon>
        <taxon>Streptophyta</taxon>
        <taxon>Embryophyta</taxon>
        <taxon>Tracheophyta</taxon>
        <taxon>Spermatophyta</taxon>
        <taxon>Magnoliopsida</taxon>
        <taxon>Liliopsida</taxon>
        <taxon>Poales</taxon>
        <taxon>Poaceae</taxon>
        <taxon>PACMAD clade</taxon>
        <taxon>Chloridoideae</taxon>
        <taxon>Eragrostideae</taxon>
        <taxon>Eragrostidinae</taxon>
        <taxon>Eragrostis</taxon>
    </lineage>
</organism>
<keyword evidence="10" id="KW-1185">Reference proteome</keyword>
<evidence type="ECO:0000259" key="7">
    <source>
        <dbReference type="Pfam" id="PF01397"/>
    </source>
</evidence>
<reference evidence="9 10" key="1">
    <citation type="journal article" date="2019" name="Sci. Rep.">
        <title>A high-quality genome of Eragrostis curvula grass provides insights into Poaceae evolution and supports new strategies to enhance forage quality.</title>
        <authorList>
            <person name="Carballo J."/>
            <person name="Santos B.A.C.M."/>
            <person name="Zappacosta D."/>
            <person name="Garbus I."/>
            <person name="Selva J.P."/>
            <person name="Gallo C.A."/>
            <person name="Diaz A."/>
            <person name="Albertini E."/>
            <person name="Caccamo M."/>
            <person name="Echenique V."/>
        </authorList>
    </citation>
    <scope>NUCLEOTIDE SEQUENCE [LARGE SCALE GENOMIC DNA]</scope>
    <source>
        <strain evidence="10">cv. Victoria</strain>
        <tissue evidence="9">Leaf</tissue>
    </source>
</reference>
<accession>A0A5J9WQJ0</accession>
<dbReference type="Pfam" id="PF03936">
    <property type="entry name" value="Terpene_synth_C"/>
    <property type="match status" value="1"/>
</dbReference>
<protein>
    <submittedName>
        <fullName evidence="9">Uncharacterized protein</fullName>
    </submittedName>
</protein>
<dbReference type="Proteomes" id="UP000324897">
    <property type="component" value="Chromosome 6"/>
</dbReference>
<evidence type="ECO:0000313" key="10">
    <source>
        <dbReference type="Proteomes" id="UP000324897"/>
    </source>
</evidence>
<dbReference type="SUPFAM" id="SSF48576">
    <property type="entry name" value="Terpenoid synthases"/>
    <property type="match status" value="1"/>
</dbReference>
<comment type="caution">
    <text evidence="9">The sequence shown here is derived from an EMBL/GenBank/DDBJ whole genome shotgun (WGS) entry which is preliminary data.</text>
</comment>
<keyword evidence="3" id="KW-0479">Metal-binding</keyword>
<evidence type="ECO:0000256" key="4">
    <source>
        <dbReference type="ARBA" id="ARBA00022842"/>
    </source>
</evidence>
<dbReference type="InterPro" id="IPR005630">
    <property type="entry name" value="Terpene_synthase_metal-bd"/>
</dbReference>
<dbReference type="AlphaFoldDB" id="A0A5J9WQJ0"/>
<dbReference type="InterPro" id="IPR034741">
    <property type="entry name" value="Terpene_cyclase-like_1_C"/>
</dbReference>
<evidence type="ECO:0000256" key="5">
    <source>
        <dbReference type="ARBA" id="ARBA00023239"/>
    </source>
</evidence>
<dbReference type="SUPFAM" id="SSF48239">
    <property type="entry name" value="Terpenoid cyclases/Protein prenyltransferases"/>
    <property type="match status" value="1"/>
</dbReference>
<keyword evidence="5" id="KW-0456">Lyase</keyword>
<feature type="chain" id="PRO_5023869139" evidence="6">
    <location>
        <begin position="28"/>
        <end position="631"/>
    </location>
</feature>
<dbReference type="InterPro" id="IPR008949">
    <property type="entry name" value="Isoprenoid_synthase_dom_sf"/>
</dbReference>
<dbReference type="GO" id="GO:0000287">
    <property type="term" value="F:magnesium ion binding"/>
    <property type="evidence" value="ECO:0007669"/>
    <property type="project" value="InterPro"/>
</dbReference>
<feature type="domain" description="Terpene synthase metal-binding" evidence="8">
    <location>
        <begin position="336"/>
        <end position="574"/>
    </location>
</feature>
<feature type="signal peptide" evidence="6">
    <location>
        <begin position="1"/>
        <end position="27"/>
    </location>
</feature>
<dbReference type="SFLD" id="SFLDG01019">
    <property type="entry name" value="Terpene_Cyclase_Like_1_C_Termi"/>
    <property type="match status" value="1"/>
</dbReference>
<dbReference type="OrthoDB" id="1877784at2759"/>
<evidence type="ECO:0000313" key="9">
    <source>
        <dbReference type="EMBL" id="TVU50449.1"/>
    </source>
</evidence>
<dbReference type="GO" id="GO:0016102">
    <property type="term" value="P:diterpenoid biosynthetic process"/>
    <property type="evidence" value="ECO:0007669"/>
    <property type="project" value="InterPro"/>
</dbReference>
<evidence type="ECO:0000256" key="1">
    <source>
        <dbReference type="ARBA" id="ARBA00001936"/>
    </source>
</evidence>
<name>A0A5J9WQJ0_9POAL</name>
<dbReference type="InterPro" id="IPR050148">
    <property type="entry name" value="Terpene_synthase-like"/>
</dbReference>
<evidence type="ECO:0000256" key="6">
    <source>
        <dbReference type="SAM" id="SignalP"/>
    </source>
</evidence>
<dbReference type="PANTHER" id="PTHR31225">
    <property type="entry name" value="OS04G0344100 PROTEIN-RELATED"/>
    <property type="match status" value="1"/>
</dbReference>
<dbReference type="EMBL" id="RWGY01000002">
    <property type="protein sequence ID" value="TVU50449.1"/>
    <property type="molecule type" value="Genomic_DNA"/>
</dbReference>
<proteinExistence type="predicted"/>
<dbReference type="Gramene" id="TVU50449">
    <property type="protein sequence ID" value="TVU50449"/>
    <property type="gene ID" value="EJB05_01820"/>
</dbReference>
<keyword evidence="4" id="KW-0460">Magnesium</keyword>
<feature type="non-terminal residue" evidence="9">
    <location>
        <position position="1"/>
    </location>
</feature>
<evidence type="ECO:0000259" key="8">
    <source>
        <dbReference type="Pfam" id="PF03936"/>
    </source>
</evidence>
<dbReference type="CDD" id="cd00684">
    <property type="entry name" value="Terpene_cyclase_plant_C1"/>
    <property type="match status" value="1"/>
</dbReference>
<dbReference type="SFLD" id="SFLDS00005">
    <property type="entry name" value="Isoprenoid_Synthase_Type_I"/>
    <property type="match status" value="1"/>
</dbReference>
<dbReference type="Gene3D" id="1.50.10.130">
    <property type="entry name" value="Terpene synthase, N-terminal domain"/>
    <property type="match status" value="1"/>
</dbReference>
<evidence type="ECO:0000256" key="2">
    <source>
        <dbReference type="ARBA" id="ARBA00001946"/>
    </source>
</evidence>